<evidence type="ECO:0000313" key="1">
    <source>
        <dbReference type="EMBL" id="MDP9763867.1"/>
    </source>
</evidence>
<evidence type="ECO:0000313" key="2">
    <source>
        <dbReference type="Proteomes" id="UP001232163"/>
    </source>
</evidence>
<dbReference type="EMBL" id="JAURUR010000002">
    <property type="protein sequence ID" value="MDP9763867.1"/>
    <property type="molecule type" value="Genomic_DNA"/>
</dbReference>
<comment type="caution">
    <text evidence="1">The sequence shown here is derived from an EMBL/GenBank/DDBJ whole genome shotgun (WGS) entry which is preliminary data.</text>
</comment>
<sequence length="39" mass="4161">MSAIGDLLAVEGYGVFRVLDIAWGGDNGDEADVFVEVME</sequence>
<organism evidence="1 2">
    <name type="scientific">Deinococcus enclensis</name>
    <dbReference type="NCBI Taxonomy" id="1049582"/>
    <lineage>
        <taxon>Bacteria</taxon>
        <taxon>Thermotogati</taxon>
        <taxon>Deinococcota</taxon>
        <taxon>Deinococci</taxon>
        <taxon>Deinococcales</taxon>
        <taxon>Deinococcaceae</taxon>
        <taxon>Deinococcus</taxon>
    </lineage>
</organism>
<reference evidence="1 2" key="1">
    <citation type="submission" date="2023-07" db="EMBL/GenBank/DDBJ databases">
        <title>Genomic Encyclopedia of Type Strains, Phase IV (KMG-IV): sequencing the most valuable type-strain genomes for metagenomic binning, comparative biology and taxonomic classification.</title>
        <authorList>
            <person name="Goeker M."/>
        </authorList>
    </citation>
    <scope>NUCLEOTIDE SEQUENCE [LARGE SCALE GENOMIC DNA]</scope>
    <source>
        <strain evidence="1 2">NIO-1023</strain>
    </source>
</reference>
<name>A0ABT9MBA4_9DEIO</name>
<proteinExistence type="predicted"/>
<gene>
    <name evidence="1" type="ORF">QO006_001284</name>
</gene>
<accession>A0ABT9MBA4</accession>
<keyword evidence="2" id="KW-1185">Reference proteome</keyword>
<protein>
    <submittedName>
        <fullName evidence="1">Uncharacterized protein</fullName>
    </submittedName>
</protein>
<dbReference type="Proteomes" id="UP001232163">
    <property type="component" value="Unassembled WGS sequence"/>
</dbReference>